<dbReference type="PANTHER" id="PTHR30511">
    <property type="entry name" value="ALANINE RACEMASE"/>
    <property type="match status" value="1"/>
</dbReference>
<dbReference type="SMART" id="SM01005">
    <property type="entry name" value="Ala_racemase_C"/>
    <property type="match status" value="1"/>
</dbReference>
<dbReference type="InterPro" id="IPR020622">
    <property type="entry name" value="Ala_racemase_pyridoxalP-BS"/>
</dbReference>
<keyword evidence="2" id="KW-0663">Pyridoxal phosphate</keyword>
<dbReference type="InterPro" id="IPR011079">
    <property type="entry name" value="Ala_racemase_C"/>
</dbReference>
<dbReference type="CDD" id="cd00430">
    <property type="entry name" value="PLPDE_III_AR"/>
    <property type="match status" value="1"/>
</dbReference>
<dbReference type="SUPFAM" id="SSF51419">
    <property type="entry name" value="PLP-binding barrel"/>
    <property type="match status" value="1"/>
</dbReference>
<dbReference type="InterPro" id="IPR000821">
    <property type="entry name" value="Ala_racemase"/>
</dbReference>
<dbReference type="InterPro" id="IPR001608">
    <property type="entry name" value="Ala_racemase_N"/>
</dbReference>
<organism evidence="5">
    <name type="scientific">freshwater metagenome</name>
    <dbReference type="NCBI Taxonomy" id="449393"/>
    <lineage>
        <taxon>unclassified sequences</taxon>
        <taxon>metagenomes</taxon>
        <taxon>ecological metagenomes</taxon>
    </lineage>
</organism>
<sequence length="368" mass="39153">MRTLRINLDAIVHNLDVMRARANGAKVMGVVKANAYGHGAIPVAKTLERAGVDYLGVADVREALELRDGGIQSPILAWLHDPADNFEAALTANIDLCVANLGQLQRIAKAAAVTSTTAKLHLKIDTGLGRNGSTEADWTELLEAVKALGESVSVIGIFSHLSTTSHVEDLAQIKKFDSAVAEVKRIGLTFEFRHLTASDGSLAYPEAHYEMVRIGAALYGLDPFSTNRSAEFGLIPAMTAVSRVAQVKTVPAGHGVSYNFLHRTEKETTLALVPVGYAEGLPRAATGKAEVSISGKRYAIKSQIAMDQFVLDVGNDPVQVGDEVVIFGDASLGVPSADDLAAAAGTINYEIVTRMGGRFQREYVGEGL</sequence>
<dbReference type="PRINTS" id="PR00992">
    <property type="entry name" value="ALARACEMASE"/>
</dbReference>
<dbReference type="SUPFAM" id="SSF50621">
    <property type="entry name" value="Alanine racemase C-terminal domain-like"/>
    <property type="match status" value="1"/>
</dbReference>
<dbReference type="HAMAP" id="MF_01201">
    <property type="entry name" value="Ala_racemase"/>
    <property type="match status" value="1"/>
</dbReference>
<dbReference type="AlphaFoldDB" id="A0A6J6BZ45"/>
<dbReference type="EMBL" id="CAEZUR010000007">
    <property type="protein sequence ID" value="CAB4601129.1"/>
    <property type="molecule type" value="Genomic_DNA"/>
</dbReference>
<dbReference type="FunFam" id="3.20.20.10:FF:000002">
    <property type="entry name" value="Alanine racemase"/>
    <property type="match status" value="1"/>
</dbReference>
<dbReference type="Pfam" id="PF01168">
    <property type="entry name" value="Ala_racemase_N"/>
    <property type="match status" value="1"/>
</dbReference>
<evidence type="ECO:0000313" key="5">
    <source>
        <dbReference type="EMBL" id="CAB4544362.1"/>
    </source>
</evidence>
<name>A0A6J6BZ45_9ZZZZ</name>
<keyword evidence="3" id="KW-0413">Isomerase</keyword>
<dbReference type="GO" id="GO:0030170">
    <property type="term" value="F:pyridoxal phosphate binding"/>
    <property type="evidence" value="ECO:0007669"/>
    <property type="project" value="TreeGrafter"/>
</dbReference>
<dbReference type="EMBL" id="CAEZSN010000069">
    <property type="protein sequence ID" value="CAB4544362.1"/>
    <property type="molecule type" value="Genomic_DNA"/>
</dbReference>
<evidence type="ECO:0000313" key="6">
    <source>
        <dbReference type="EMBL" id="CAB4601129.1"/>
    </source>
</evidence>
<dbReference type="GO" id="GO:0030632">
    <property type="term" value="P:D-alanine biosynthetic process"/>
    <property type="evidence" value="ECO:0007669"/>
    <property type="project" value="TreeGrafter"/>
</dbReference>
<evidence type="ECO:0000256" key="3">
    <source>
        <dbReference type="ARBA" id="ARBA00023235"/>
    </source>
</evidence>
<dbReference type="GO" id="GO:0008784">
    <property type="term" value="F:alanine racemase activity"/>
    <property type="evidence" value="ECO:0007669"/>
    <property type="project" value="InterPro"/>
</dbReference>
<dbReference type="InterPro" id="IPR009006">
    <property type="entry name" value="Ala_racemase/Decarboxylase_C"/>
</dbReference>
<dbReference type="InterPro" id="IPR029066">
    <property type="entry name" value="PLP-binding_barrel"/>
</dbReference>
<accession>A0A6J6BZ45</accession>
<evidence type="ECO:0000256" key="2">
    <source>
        <dbReference type="ARBA" id="ARBA00022898"/>
    </source>
</evidence>
<dbReference type="NCBIfam" id="TIGR00492">
    <property type="entry name" value="alr"/>
    <property type="match status" value="1"/>
</dbReference>
<evidence type="ECO:0000256" key="1">
    <source>
        <dbReference type="ARBA" id="ARBA00001933"/>
    </source>
</evidence>
<dbReference type="PANTHER" id="PTHR30511:SF0">
    <property type="entry name" value="ALANINE RACEMASE, CATABOLIC-RELATED"/>
    <property type="match status" value="1"/>
</dbReference>
<reference evidence="5" key="1">
    <citation type="submission" date="2020-05" db="EMBL/GenBank/DDBJ databases">
        <authorList>
            <person name="Chiriac C."/>
            <person name="Salcher M."/>
            <person name="Ghai R."/>
            <person name="Kavagutti S V."/>
        </authorList>
    </citation>
    <scope>NUCLEOTIDE SEQUENCE</scope>
</reference>
<dbReference type="Gene3D" id="3.20.20.10">
    <property type="entry name" value="Alanine racemase"/>
    <property type="match status" value="1"/>
</dbReference>
<dbReference type="GO" id="GO:0009252">
    <property type="term" value="P:peptidoglycan biosynthetic process"/>
    <property type="evidence" value="ECO:0007669"/>
    <property type="project" value="TreeGrafter"/>
</dbReference>
<protein>
    <submittedName>
        <fullName evidence="5">Unannotated protein</fullName>
    </submittedName>
</protein>
<dbReference type="PROSITE" id="PS00395">
    <property type="entry name" value="ALANINE_RACEMASE"/>
    <property type="match status" value="1"/>
</dbReference>
<proteinExistence type="inferred from homology"/>
<dbReference type="Gene3D" id="2.40.37.10">
    <property type="entry name" value="Lyase, Ornithine Decarboxylase, Chain A, domain 1"/>
    <property type="match status" value="1"/>
</dbReference>
<evidence type="ECO:0000259" key="4">
    <source>
        <dbReference type="SMART" id="SM01005"/>
    </source>
</evidence>
<gene>
    <name evidence="5" type="ORF">UFOPK1433_00695</name>
    <name evidence="6" type="ORF">UFOPK1843_00148</name>
</gene>
<comment type="cofactor">
    <cofactor evidence="1">
        <name>pyridoxal 5'-phosphate</name>
        <dbReference type="ChEBI" id="CHEBI:597326"/>
    </cofactor>
</comment>
<feature type="domain" description="Alanine racemase C-terminal" evidence="4">
    <location>
        <begin position="237"/>
        <end position="364"/>
    </location>
</feature>
<dbReference type="Pfam" id="PF00842">
    <property type="entry name" value="Ala_racemase_C"/>
    <property type="match status" value="1"/>
</dbReference>
<dbReference type="GO" id="GO:0005829">
    <property type="term" value="C:cytosol"/>
    <property type="evidence" value="ECO:0007669"/>
    <property type="project" value="TreeGrafter"/>
</dbReference>